<keyword evidence="3" id="KW-0560">Oxidoreductase</keyword>
<keyword evidence="1" id="KW-0285">Flavoprotein</keyword>
<keyword evidence="2" id="KW-0274">FAD</keyword>
<feature type="domain" description="FAD-binding" evidence="4">
    <location>
        <begin position="4"/>
        <end position="57"/>
    </location>
</feature>
<evidence type="ECO:0000313" key="6">
    <source>
        <dbReference type="Proteomes" id="UP001610432"/>
    </source>
</evidence>
<proteinExistence type="predicted"/>
<dbReference type="Gene3D" id="3.50.50.60">
    <property type="entry name" value="FAD/NAD(P)-binding domain"/>
    <property type="match status" value="1"/>
</dbReference>
<gene>
    <name evidence="5" type="ORF">BJX67DRAFT_223793</name>
</gene>
<dbReference type="GeneID" id="98140862"/>
<keyword evidence="6" id="KW-1185">Reference proteome</keyword>
<accession>A0ABR4LIL6</accession>
<dbReference type="PANTHER" id="PTHR46720:SF3">
    <property type="entry name" value="FAD-BINDING DOMAIN-CONTAINING PROTEIN-RELATED"/>
    <property type="match status" value="1"/>
</dbReference>
<organism evidence="5 6">
    <name type="scientific">Aspergillus lucknowensis</name>
    <dbReference type="NCBI Taxonomy" id="176173"/>
    <lineage>
        <taxon>Eukaryota</taxon>
        <taxon>Fungi</taxon>
        <taxon>Dikarya</taxon>
        <taxon>Ascomycota</taxon>
        <taxon>Pezizomycotina</taxon>
        <taxon>Eurotiomycetes</taxon>
        <taxon>Eurotiomycetidae</taxon>
        <taxon>Eurotiales</taxon>
        <taxon>Aspergillaceae</taxon>
        <taxon>Aspergillus</taxon>
        <taxon>Aspergillus subgen. Nidulantes</taxon>
    </lineage>
</organism>
<dbReference type="Pfam" id="PF01494">
    <property type="entry name" value="FAD_binding_3"/>
    <property type="match status" value="1"/>
</dbReference>
<dbReference type="RefSeq" id="XP_070883344.1">
    <property type="nucleotide sequence ID" value="XM_071025790.1"/>
</dbReference>
<dbReference type="SUPFAM" id="SSF51905">
    <property type="entry name" value="FAD/NAD(P)-binding domain"/>
    <property type="match status" value="1"/>
</dbReference>
<reference evidence="5 6" key="1">
    <citation type="submission" date="2024-07" db="EMBL/GenBank/DDBJ databases">
        <title>Section-level genome sequencing and comparative genomics of Aspergillus sections Usti and Cavernicolus.</title>
        <authorList>
            <consortium name="Lawrence Berkeley National Laboratory"/>
            <person name="Nybo J.L."/>
            <person name="Vesth T.C."/>
            <person name="Theobald S."/>
            <person name="Frisvad J.C."/>
            <person name="Larsen T.O."/>
            <person name="Kjaerboelling I."/>
            <person name="Rothschild-Mancinelli K."/>
            <person name="Lyhne E.K."/>
            <person name="Kogle M.E."/>
            <person name="Barry K."/>
            <person name="Clum A."/>
            <person name="Na H."/>
            <person name="Ledsgaard L."/>
            <person name="Lin J."/>
            <person name="Lipzen A."/>
            <person name="Kuo A."/>
            <person name="Riley R."/>
            <person name="Mondo S."/>
            <person name="Labutti K."/>
            <person name="Haridas S."/>
            <person name="Pangalinan J."/>
            <person name="Salamov A.A."/>
            <person name="Simmons B.A."/>
            <person name="Magnuson J.K."/>
            <person name="Chen J."/>
            <person name="Drula E."/>
            <person name="Henrissat B."/>
            <person name="Wiebenga A."/>
            <person name="Lubbers R.J."/>
            <person name="Gomes A.C."/>
            <person name="Macurrencykelacurrency M.R."/>
            <person name="Stajich J."/>
            <person name="Grigoriev I.V."/>
            <person name="Mortensen U.H."/>
            <person name="De Vries R.P."/>
            <person name="Baker S.E."/>
            <person name="Andersen M.R."/>
        </authorList>
    </citation>
    <scope>NUCLEOTIDE SEQUENCE [LARGE SCALE GENOMIC DNA]</scope>
    <source>
        <strain evidence="5 6">CBS 449.75</strain>
    </source>
</reference>
<evidence type="ECO:0000256" key="3">
    <source>
        <dbReference type="ARBA" id="ARBA00023002"/>
    </source>
</evidence>
<evidence type="ECO:0000259" key="4">
    <source>
        <dbReference type="Pfam" id="PF01494"/>
    </source>
</evidence>
<evidence type="ECO:0000313" key="5">
    <source>
        <dbReference type="EMBL" id="KAL2864365.1"/>
    </source>
</evidence>
<dbReference type="InterPro" id="IPR002938">
    <property type="entry name" value="FAD-bd"/>
</dbReference>
<name>A0ABR4LIL6_9EURO</name>
<evidence type="ECO:0000256" key="2">
    <source>
        <dbReference type="ARBA" id="ARBA00022827"/>
    </source>
</evidence>
<dbReference type="InterPro" id="IPR036188">
    <property type="entry name" value="FAD/NAD-bd_sf"/>
</dbReference>
<dbReference type="Proteomes" id="UP001610432">
    <property type="component" value="Unassembled WGS sequence"/>
</dbReference>
<dbReference type="InterPro" id="IPR051104">
    <property type="entry name" value="FAD_monoxygenase"/>
</dbReference>
<protein>
    <recommendedName>
        <fullName evidence="4">FAD-binding domain-containing protein</fullName>
    </recommendedName>
</protein>
<dbReference type="PANTHER" id="PTHR46720">
    <property type="entry name" value="HYDROXYLASE, PUTATIVE (AFU_ORTHOLOGUE AFUA_3G01460)-RELATED"/>
    <property type="match status" value="1"/>
</dbReference>
<evidence type="ECO:0000256" key="1">
    <source>
        <dbReference type="ARBA" id="ARBA00022630"/>
    </source>
</evidence>
<sequence length="146" mass="16132">MDKWAVFDMYEFPAPEYARGRVCIAGDAAHASAPHHGAGAGIGVEDALALCVVLESAAGEIRAGRRGKGDALGAALKVFSEVRHERSQWLVRSSREVCETYEWINPECGQDMAKGFEDVKARSHKIWYFDIEEMLRQLETGFDNAA</sequence>
<comment type="caution">
    <text evidence="5">The sequence shown here is derived from an EMBL/GenBank/DDBJ whole genome shotgun (WGS) entry which is preliminary data.</text>
</comment>
<dbReference type="PRINTS" id="PR00420">
    <property type="entry name" value="RNGMNOXGNASE"/>
</dbReference>
<dbReference type="EMBL" id="JBFXLQ010000041">
    <property type="protein sequence ID" value="KAL2864365.1"/>
    <property type="molecule type" value="Genomic_DNA"/>
</dbReference>